<accession>A0A5C4XC44</accession>
<keyword evidence="2" id="KW-1185">Reference proteome</keyword>
<sequence length="86" mass="9337">MSGPNARWNEPVEVSFPTTGSYKVAGPFEALAHLTDNWPAQQGLNFVKARSACRGALAGHRTVDEARIAFEAAAAEARKQFDSRPH</sequence>
<name>A0A5C4XC44_9HYPH</name>
<reference evidence="1 2" key="1">
    <citation type="submission" date="2019-06" db="EMBL/GenBank/DDBJ databases">
        <title>The draft genome of Rhizobium smilacinae PTYR-5.</title>
        <authorList>
            <person name="Liu L."/>
            <person name="Li L."/>
            <person name="Zhang X."/>
        </authorList>
    </citation>
    <scope>NUCLEOTIDE SEQUENCE [LARGE SCALE GENOMIC DNA]</scope>
    <source>
        <strain evidence="1 2">PTYR-5</strain>
    </source>
</reference>
<dbReference type="Proteomes" id="UP000311605">
    <property type="component" value="Unassembled WGS sequence"/>
</dbReference>
<dbReference type="AlphaFoldDB" id="A0A5C4XC44"/>
<protein>
    <submittedName>
        <fullName evidence="1">DUF982 domain-containing protein</fullName>
    </submittedName>
</protein>
<dbReference type="Gene3D" id="6.10.250.730">
    <property type="match status" value="1"/>
</dbReference>
<gene>
    <name evidence="1" type="ORF">FHP24_26185</name>
</gene>
<dbReference type="EMBL" id="VDMN01000009">
    <property type="protein sequence ID" value="TNM60290.1"/>
    <property type="molecule type" value="Genomic_DNA"/>
</dbReference>
<proteinExistence type="predicted"/>
<dbReference type="InterPro" id="IPR010385">
    <property type="entry name" value="DUF982"/>
</dbReference>
<comment type="caution">
    <text evidence="1">The sequence shown here is derived from an EMBL/GenBank/DDBJ whole genome shotgun (WGS) entry which is preliminary data.</text>
</comment>
<dbReference type="Pfam" id="PF06169">
    <property type="entry name" value="DUF982"/>
    <property type="match status" value="1"/>
</dbReference>
<organism evidence="1 2">
    <name type="scientific">Aliirhizobium smilacinae</name>
    <dbReference type="NCBI Taxonomy" id="1395944"/>
    <lineage>
        <taxon>Bacteria</taxon>
        <taxon>Pseudomonadati</taxon>
        <taxon>Pseudomonadota</taxon>
        <taxon>Alphaproteobacteria</taxon>
        <taxon>Hyphomicrobiales</taxon>
        <taxon>Rhizobiaceae</taxon>
        <taxon>Aliirhizobium</taxon>
    </lineage>
</organism>
<evidence type="ECO:0000313" key="2">
    <source>
        <dbReference type="Proteomes" id="UP000311605"/>
    </source>
</evidence>
<evidence type="ECO:0000313" key="1">
    <source>
        <dbReference type="EMBL" id="TNM60290.1"/>
    </source>
</evidence>
<dbReference type="OrthoDB" id="8289987at2"/>